<dbReference type="InterPro" id="IPR047794">
    <property type="entry name" value="C45_proenzyme-like"/>
</dbReference>
<dbReference type="EMBL" id="JBHSXS010000005">
    <property type="protein sequence ID" value="MFC6880366.1"/>
    <property type="molecule type" value="Genomic_DNA"/>
</dbReference>
<dbReference type="PANTHER" id="PTHR34180:SF1">
    <property type="entry name" value="BETA-ALANYL-DOPAMINE_CARCININE HYDROLASE"/>
    <property type="match status" value="1"/>
</dbReference>
<evidence type="ECO:0000259" key="1">
    <source>
        <dbReference type="Pfam" id="PF03417"/>
    </source>
</evidence>
<proteinExistence type="predicted"/>
<dbReference type="PANTHER" id="PTHR34180">
    <property type="entry name" value="PEPTIDASE C45"/>
    <property type="match status" value="1"/>
</dbReference>
<dbReference type="Gene3D" id="1.10.10.2120">
    <property type="match status" value="1"/>
</dbReference>
<protein>
    <submittedName>
        <fullName evidence="2">C45 family autoproteolytic acyltransferase/hydrolase</fullName>
    </submittedName>
</protein>
<sequence>MTAVPFVSAAGSPRDLGRRHGAALATGLRAFLGDDLARLDRILEAPVPPGELRRAVQAHTAVVEEAVPELAEEVRGLADGAGIEPEQAMLLQLRRELMGYRRVPATGDCTTYARAASRAGSRGEPVVAQTVDLNGDLDDQIAVLRLARDGAPRRVLVLSFAGLLGYVGLNSDGLAVGLNLVFGGTWRPGVPPYLAVRHVLDEAESVDEAVAILKGLPLASSRCFTLCDASKAAYAEAVDDELRVVEADETVHTNHYLHPDLEPRDEINVFARNSSARRLDACRTALAGLPRDADPERHFALLCEPPIRVPGNGDVRTDRTVAAVVMLPARGELHVRPGDPARSATEIFTLEGPSER</sequence>
<feature type="domain" description="Peptidase C45 hydrolase" evidence="1">
    <location>
        <begin position="126"/>
        <end position="286"/>
    </location>
</feature>
<reference evidence="3" key="1">
    <citation type="journal article" date="2019" name="Int. J. Syst. Evol. Microbiol.">
        <title>The Global Catalogue of Microorganisms (GCM) 10K type strain sequencing project: providing services to taxonomists for standard genome sequencing and annotation.</title>
        <authorList>
            <consortium name="The Broad Institute Genomics Platform"/>
            <consortium name="The Broad Institute Genome Sequencing Center for Infectious Disease"/>
            <person name="Wu L."/>
            <person name="Ma J."/>
        </authorList>
    </citation>
    <scope>NUCLEOTIDE SEQUENCE [LARGE SCALE GENOMIC DNA]</scope>
    <source>
        <strain evidence="3">JCM 3369</strain>
    </source>
</reference>
<dbReference type="Gene3D" id="3.60.60.10">
    <property type="entry name" value="Penicillin V Acylase, Chain A"/>
    <property type="match status" value="1"/>
</dbReference>
<dbReference type="RefSeq" id="WP_160821012.1">
    <property type="nucleotide sequence ID" value="NZ_JBHSXE010000001.1"/>
</dbReference>
<dbReference type="InterPro" id="IPR005079">
    <property type="entry name" value="Peptidase_C45_hydrolase"/>
</dbReference>
<evidence type="ECO:0000313" key="2">
    <source>
        <dbReference type="EMBL" id="MFC6880366.1"/>
    </source>
</evidence>
<evidence type="ECO:0000313" key="3">
    <source>
        <dbReference type="Proteomes" id="UP001596380"/>
    </source>
</evidence>
<keyword evidence="2" id="KW-0012">Acyltransferase</keyword>
<dbReference type="Proteomes" id="UP001596380">
    <property type="component" value="Unassembled WGS sequence"/>
</dbReference>
<dbReference type="InterPro" id="IPR047801">
    <property type="entry name" value="Peptidase_C45"/>
</dbReference>
<keyword evidence="2" id="KW-0808">Transferase</keyword>
<accession>A0ABW2CF38</accession>
<name>A0ABW2CF38_9ACTN</name>
<keyword evidence="3" id="KW-1185">Reference proteome</keyword>
<dbReference type="InterPro" id="IPR029055">
    <property type="entry name" value="Ntn_hydrolases_N"/>
</dbReference>
<organism evidence="2 3">
    <name type="scientific">Actinomadura yumaensis</name>
    <dbReference type="NCBI Taxonomy" id="111807"/>
    <lineage>
        <taxon>Bacteria</taxon>
        <taxon>Bacillati</taxon>
        <taxon>Actinomycetota</taxon>
        <taxon>Actinomycetes</taxon>
        <taxon>Streptosporangiales</taxon>
        <taxon>Thermomonosporaceae</taxon>
        <taxon>Actinomadura</taxon>
    </lineage>
</organism>
<comment type="caution">
    <text evidence="2">The sequence shown here is derived from an EMBL/GenBank/DDBJ whole genome shotgun (WGS) entry which is preliminary data.</text>
</comment>
<dbReference type="Pfam" id="PF03417">
    <property type="entry name" value="AAT"/>
    <property type="match status" value="1"/>
</dbReference>
<gene>
    <name evidence="2" type="ORF">ACFQKB_11400</name>
</gene>
<dbReference type="NCBIfam" id="NF040521">
    <property type="entry name" value="C45_proenzyme"/>
    <property type="match status" value="1"/>
</dbReference>
<dbReference type="SUPFAM" id="SSF56235">
    <property type="entry name" value="N-terminal nucleophile aminohydrolases (Ntn hydrolases)"/>
    <property type="match status" value="1"/>
</dbReference>
<dbReference type="GO" id="GO:0016746">
    <property type="term" value="F:acyltransferase activity"/>
    <property type="evidence" value="ECO:0007669"/>
    <property type="project" value="UniProtKB-KW"/>
</dbReference>